<feature type="region of interest" description="Disordered" evidence="3">
    <location>
        <begin position="689"/>
        <end position="718"/>
    </location>
</feature>
<proteinExistence type="inferred from homology"/>
<dbReference type="GO" id="GO:0005929">
    <property type="term" value="C:cilium"/>
    <property type="evidence" value="ECO:0007669"/>
    <property type="project" value="TreeGrafter"/>
</dbReference>
<dbReference type="InterPro" id="IPR019579">
    <property type="entry name" value="FAM161A/B"/>
</dbReference>
<keyword evidence="5" id="KW-1185">Reference proteome</keyword>
<evidence type="ECO:0000313" key="4">
    <source>
        <dbReference type="EMBL" id="CAH0551223.1"/>
    </source>
</evidence>
<accession>A0A9P0B0B3</accession>
<feature type="region of interest" description="Disordered" evidence="3">
    <location>
        <begin position="415"/>
        <end position="460"/>
    </location>
</feature>
<dbReference type="AlphaFoldDB" id="A0A9P0B0B3"/>
<keyword evidence="2" id="KW-0175">Coiled coil</keyword>
<comment type="similarity">
    <text evidence="1">Belongs to the FAM161 family.</text>
</comment>
<dbReference type="OrthoDB" id="2150121at2759"/>
<feature type="compositionally biased region" description="Low complexity" evidence="3">
    <location>
        <begin position="502"/>
        <end position="517"/>
    </location>
</feature>
<organism evidence="4 5">
    <name type="scientific">Brassicogethes aeneus</name>
    <name type="common">Rape pollen beetle</name>
    <name type="synonym">Meligethes aeneus</name>
    <dbReference type="NCBI Taxonomy" id="1431903"/>
    <lineage>
        <taxon>Eukaryota</taxon>
        <taxon>Metazoa</taxon>
        <taxon>Ecdysozoa</taxon>
        <taxon>Arthropoda</taxon>
        <taxon>Hexapoda</taxon>
        <taxon>Insecta</taxon>
        <taxon>Pterygota</taxon>
        <taxon>Neoptera</taxon>
        <taxon>Endopterygota</taxon>
        <taxon>Coleoptera</taxon>
        <taxon>Polyphaga</taxon>
        <taxon>Cucujiformia</taxon>
        <taxon>Nitidulidae</taxon>
        <taxon>Meligethinae</taxon>
        <taxon>Brassicogethes</taxon>
    </lineage>
</organism>
<sequence>MYGHNSSVFKNLCLRTPKNPTSDHPLPTYEQKYLNHLKNEENKISLEINEMKNRMVDQKESFKNFIDFFDSIPEYDEINHLSNKEFYKKLENLKEKQKTYYELINDDLKFDNKDAEWISDYKKLNIGSKKSLSGFKKKSSIEPFCTTPILSKNLSRNRNLDYVDFTGCYDNQETTIWDKEMVVKPPSRRSVRIETPISSETPESGFRTKSKCGKKNIWDDLTLEELKLDLEEDLPPLETKSAPTSPRKKDLWGESGITIPKPFQMTVRDEENKIIEDVMLKVNKPQNKNEKHDLFKAHDIPIESQIPLFDKIMEDQERKNYIVREKRKAALQAQMRPFSFTRRDEELQALTRRFSKSTPSLYLDDPPIKIKKFKAKPVPKNLFSNYIYKKMHEDEFYRALQKKIRAEEMLKAASLPPSMSKREKRRSKMDVCPRSYRDLENQSKGTTKTKKKAKPSNFKLSHDQFEKQLEELKNDFISTSPRPFKLSTSKRADKKGRRYRNCSASSKSSDTRTCSSADLQSVNRSNLAAVLRIQSARFSTNILSNLGANVGTNSFFDCRQRLEMEMCQKLEEAKLKEEARWKEKLMRKKPVWQALAYSHEEDLQIRLQLRREEEKLRKEEHHLRMQLMLGRVHQQPTLFERQSQVKYPITKEDLINELYKGYNVKRSPRRCLSDLSDIRSMVEVKDEAIQTFGGENTESDVSKESRPEEKEKCDCFDD</sequence>
<dbReference type="GO" id="GO:0005856">
    <property type="term" value="C:cytoskeleton"/>
    <property type="evidence" value="ECO:0007669"/>
    <property type="project" value="UniProtKB-ARBA"/>
</dbReference>
<evidence type="ECO:0000313" key="5">
    <source>
        <dbReference type="Proteomes" id="UP001154078"/>
    </source>
</evidence>
<dbReference type="GO" id="GO:0044782">
    <property type="term" value="P:cilium organization"/>
    <property type="evidence" value="ECO:0007669"/>
    <property type="project" value="TreeGrafter"/>
</dbReference>
<gene>
    <name evidence="4" type="ORF">MELIAE_LOCUS3882</name>
</gene>
<protein>
    <recommendedName>
        <fullName evidence="6">Protein FAM161A</fullName>
    </recommendedName>
</protein>
<feature type="compositionally biased region" description="Basic and acidic residues" evidence="3">
    <location>
        <begin position="700"/>
        <end position="718"/>
    </location>
</feature>
<dbReference type="InterPro" id="IPR051655">
    <property type="entry name" value="FAM161"/>
</dbReference>
<evidence type="ECO:0008006" key="6">
    <source>
        <dbReference type="Google" id="ProtNLM"/>
    </source>
</evidence>
<dbReference type="PANTHER" id="PTHR21501:SF1">
    <property type="entry name" value="PROTEIN FAM-161"/>
    <property type="match status" value="1"/>
</dbReference>
<name>A0A9P0B0B3_BRAAE</name>
<dbReference type="Pfam" id="PF10595">
    <property type="entry name" value="FAM161A_B"/>
    <property type="match status" value="1"/>
</dbReference>
<dbReference type="EMBL" id="OV121133">
    <property type="protein sequence ID" value="CAH0551223.1"/>
    <property type="molecule type" value="Genomic_DNA"/>
</dbReference>
<feature type="region of interest" description="Disordered" evidence="3">
    <location>
        <begin position="483"/>
        <end position="517"/>
    </location>
</feature>
<feature type="region of interest" description="Disordered" evidence="3">
    <location>
        <begin position="234"/>
        <end position="255"/>
    </location>
</feature>
<evidence type="ECO:0000256" key="1">
    <source>
        <dbReference type="ARBA" id="ARBA00006663"/>
    </source>
</evidence>
<evidence type="ECO:0000256" key="3">
    <source>
        <dbReference type="SAM" id="MobiDB-lite"/>
    </source>
</evidence>
<dbReference type="PANTHER" id="PTHR21501">
    <property type="entry name" value="PROTEIN FAM-161"/>
    <property type="match status" value="1"/>
</dbReference>
<dbReference type="Proteomes" id="UP001154078">
    <property type="component" value="Chromosome 2"/>
</dbReference>
<reference evidence="4" key="1">
    <citation type="submission" date="2021-12" db="EMBL/GenBank/DDBJ databases">
        <authorList>
            <person name="King R."/>
        </authorList>
    </citation>
    <scope>NUCLEOTIDE SEQUENCE</scope>
</reference>
<feature type="compositionally biased region" description="Basic and acidic residues" evidence="3">
    <location>
        <begin position="428"/>
        <end position="441"/>
    </location>
</feature>
<evidence type="ECO:0000256" key="2">
    <source>
        <dbReference type="ARBA" id="ARBA00023054"/>
    </source>
</evidence>